<dbReference type="EMBL" id="LCJG01000055">
    <property type="protein sequence ID" value="KKT71808.1"/>
    <property type="molecule type" value="Genomic_DNA"/>
</dbReference>
<comment type="caution">
    <text evidence="1">The sequence shown here is derived from an EMBL/GenBank/DDBJ whole genome shotgun (WGS) entry which is preliminary data.</text>
</comment>
<reference evidence="1 2" key="1">
    <citation type="journal article" date="2015" name="Nature">
        <title>rRNA introns, odd ribosomes, and small enigmatic genomes across a large radiation of phyla.</title>
        <authorList>
            <person name="Brown C.T."/>
            <person name="Hug L.A."/>
            <person name="Thomas B.C."/>
            <person name="Sharon I."/>
            <person name="Castelle C.J."/>
            <person name="Singh A."/>
            <person name="Wilkins M.J."/>
            <person name="Williams K.H."/>
            <person name="Banfield J.F."/>
        </authorList>
    </citation>
    <scope>NUCLEOTIDE SEQUENCE [LARGE SCALE GENOMIC DNA]</scope>
</reference>
<dbReference type="STRING" id="1618384.UW68_C0055G0001"/>
<dbReference type="AlphaFoldDB" id="A0A0G1JKA3"/>
<evidence type="ECO:0000313" key="1">
    <source>
        <dbReference type="EMBL" id="KKT71808.1"/>
    </source>
</evidence>
<sequence length="46" mass="5521">KNHGEQETIWDGTKELKTERKSFFRKLCEKKGSPRIDWEDVICLIK</sequence>
<protein>
    <submittedName>
        <fullName evidence="1">Uncharacterized protein</fullName>
    </submittedName>
</protein>
<accession>A0A0G1JKA3</accession>
<gene>
    <name evidence="1" type="ORF">UW68_C0055G0001</name>
</gene>
<name>A0A0G1JKA3_9BACT</name>
<evidence type="ECO:0000313" key="2">
    <source>
        <dbReference type="Proteomes" id="UP000034835"/>
    </source>
</evidence>
<feature type="non-terminal residue" evidence="1">
    <location>
        <position position="1"/>
    </location>
</feature>
<organism evidence="1 2">
    <name type="scientific">Candidatus Collierbacteria bacterium GW2011_GWB1_44_6</name>
    <dbReference type="NCBI Taxonomy" id="1618384"/>
    <lineage>
        <taxon>Bacteria</taxon>
        <taxon>Candidatus Collieribacteriota</taxon>
    </lineage>
</organism>
<proteinExistence type="predicted"/>
<dbReference type="Proteomes" id="UP000034835">
    <property type="component" value="Unassembled WGS sequence"/>
</dbReference>